<protein>
    <submittedName>
        <fullName evidence="1">Uncharacterized protein</fullName>
    </submittedName>
</protein>
<dbReference type="AlphaFoldDB" id="A0A4R0XTC5"/>
<evidence type="ECO:0000313" key="1">
    <source>
        <dbReference type="EMBL" id="TCG10879.1"/>
    </source>
</evidence>
<accession>A0A4R0XTC5</accession>
<sequence>MKLNKSNSRILYKKLRYLLKSLFIDIELIKFLSHKQLYKFLYRTTKFDERFNFSKKELKILVDQIIDFNFEDRKAKETSLIQEFVSYIIKIIKTKVQKLKLKPIEKPFVSFFIDEHPMTLE</sequence>
<name>A0A4R0XTC5_9MOLU</name>
<dbReference type="Proteomes" id="UP000294192">
    <property type="component" value="Unassembled WGS sequence"/>
</dbReference>
<dbReference type="EMBL" id="PSZO01000019">
    <property type="protein sequence ID" value="TCG10879.1"/>
    <property type="molecule type" value="Genomic_DNA"/>
</dbReference>
<keyword evidence="2" id="KW-1185">Reference proteome</keyword>
<reference evidence="1 2" key="1">
    <citation type="submission" date="2018-02" db="EMBL/GenBank/DDBJ databases">
        <title>Mycoplasma marinum and Mycoplasma todarodis sp. nov., moderately halophilic and psychrotolerant mycoplasmas isolated from cephalopods.</title>
        <authorList>
            <person name="Viver T."/>
        </authorList>
    </citation>
    <scope>NUCLEOTIDE SEQUENCE [LARGE SCALE GENOMIC DNA]</scope>
    <source>
        <strain evidence="1 2">PE</strain>
    </source>
</reference>
<dbReference type="RefSeq" id="WP_131599410.1">
    <property type="nucleotide sequence ID" value="NZ_CBDBYK010000018.1"/>
</dbReference>
<organism evidence="1 2">
    <name type="scientific">Mycoplasma marinum</name>
    <dbReference type="NCBI Taxonomy" id="1937190"/>
    <lineage>
        <taxon>Bacteria</taxon>
        <taxon>Bacillati</taxon>
        <taxon>Mycoplasmatota</taxon>
        <taxon>Mollicutes</taxon>
        <taxon>Mycoplasmataceae</taxon>
        <taxon>Mycoplasma</taxon>
    </lineage>
</organism>
<comment type="caution">
    <text evidence="1">The sequence shown here is derived from an EMBL/GenBank/DDBJ whole genome shotgun (WGS) entry which is preliminary data.</text>
</comment>
<gene>
    <name evidence="1" type="ORF">C4B24_03645</name>
</gene>
<proteinExistence type="predicted"/>
<evidence type="ECO:0000313" key="2">
    <source>
        <dbReference type="Proteomes" id="UP000294192"/>
    </source>
</evidence>